<evidence type="ECO:0000313" key="4">
    <source>
        <dbReference type="EMBL" id="OUN96325.1"/>
    </source>
</evidence>
<dbReference type="InterPro" id="IPR052344">
    <property type="entry name" value="Transposase-related"/>
</dbReference>
<evidence type="ECO:0000259" key="3">
    <source>
        <dbReference type="Pfam" id="PF03050"/>
    </source>
</evidence>
<feature type="coiled-coil region" evidence="1">
    <location>
        <begin position="56"/>
        <end position="125"/>
    </location>
</feature>
<gene>
    <name evidence="4" type="ORF">B5F97_17815</name>
</gene>
<dbReference type="Proteomes" id="UP000195386">
    <property type="component" value="Unassembled WGS sequence"/>
</dbReference>
<dbReference type="NCBIfam" id="NF033517">
    <property type="entry name" value="transpos_IS66"/>
    <property type="match status" value="1"/>
</dbReference>
<keyword evidence="1" id="KW-0175">Coiled coil</keyword>
<feature type="compositionally biased region" description="Basic and acidic residues" evidence="2">
    <location>
        <begin position="138"/>
        <end position="149"/>
    </location>
</feature>
<evidence type="ECO:0000256" key="2">
    <source>
        <dbReference type="SAM" id="MobiDB-lite"/>
    </source>
</evidence>
<sequence>METEELIEHILRQKHLEEMMNRPEKEHTPLEGMDNEQIKRFALFLFEENQNKSKQLDEMIARLDEIGKDLKDANRKIDSLTNALLKANSKAEKAAIECKLRDKEYKKLEKKHNALVERLSLMNNQTYASSKSLKGIDRKKVVKGKHDDKDDFDGTPTAPAGEVPQSEPSASCDTQDTPATPHSKERPYRKGMRYNKNCVGTPIIHKSDYTMLPEGSVVISSSYRKIRNIVSHIEEHHFEVLKVKHADGRIESMFLPMKDDARADVYNEIVPGTSITANMLSYLMFNRFQMSTPAYREAKNRLSDMDWNTSVQNLLNWADKGAMQLNKLIPALKKIALQDGANVNVDETWLRYHAYNKKRKTYMWCLVNRKARIVIFFYEDTTDDEGLQKHGGRSRNVLKEFLGDAKIKSLQSDGYNVYMYLDNELMDIEHLCCLAHARAKFKYAFDQGSLQARIFLELIGKLYGMEDTYRREKLTADEIYHRRNSKETTEIIDKIRTELYDLLANPDESRSELMGKALKYLKNFWNQIFAYRNDGEYSIDNMAAERAIRPITVQRKNSLFFGSVKGIQNSAIYNTFIETCKQAGVSFRDYFCKLLRELKKGRTDYENLLPMTICK</sequence>
<accession>A0A1Y3YET2</accession>
<dbReference type="InterPro" id="IPR004291">
    <property type="entry name" value="Transposase_IS66_central"/>
</dbReference>
<evidence type="ECO:0000256" key="1">
    <source>
        <dbReference type="SAM" id="Coils"/>
    </source>
</evidence>
<feature type="compositionally biased region" description="Polar residues" evidence="2">
    <location>
        <begin position="166"/>
        <end position="180"/>
    </location>
</feature>
<dbReference type="RefSeq" id="WP_087427075.1">
    <property type="nucleotide sequence ID" value="NZ_NFII01000035.1"/>
</dbReference>
<comment type="caution">
    <text evidence="4">The sequence shown here is derived from an EMBL/GenBank/DDBJ whole genome shotgun (WGS) entry which is preliminary data.</text>
</comment>
<feature type="region of interest" description="Disordered" evidence="2">
    <location>
        <begin position="138"/>
        <end position="192"/>
    </location>
</feature>
<evidence type="ECO:0000313" key="5">
    <source>
        <dbReference type="Proteomes" id="UP000195386"/>
    </source>
</evidence>
<name>A0A1Y3YET2_9BACE</name>
<dbReference type="PANTHER" id="PTHR33678:SF2">
    <property type="match status" value="1"/>
</dbReference>
<proteinExistence type="predicted"/>
<protein>
    <submittedName>
        <fullName evidence="4">Transposase</fullName>
    </submittedName>
</protein>
<organism evidence="4 5">
    <name type="scientific">Bacteroides clarus</name>
    <dbReference type="NCBI Taxonomy" id="626929"/>
    <lineage>
        <taxon>Bacteria</taxon>
        <taxon>Pseudomonadati</taxon>
        <taxon>Bacteroidota</taxon>
        <taxon>Bacteroidia</taxon>
        <taxon>Bacteroidales</taxon>
        <taxon>Bacteroidaceae</taxon>
        <taxon>Bacteroides</taxon>
    </lineage>
</organism>
<dbReference type="EMBL" id="NFII01000035">
    <property type="protein sequence ID" value="OUN96325.1"/>
    <property type="molecule type" value="Genomic_DNA"/>
</dbReference>
<dbReference type="AlphaFoldDB" id="A0A1Y3YET2"/>
<reference evidence="5" key="1">
    <citation type="submission" date="2017-04" db="EMBL/GenBank/DDBJ databases">
        <title>Function of individual gut microbiota members based on whole genome sequencing of pure cultures obtained from chicken caecum.</title>
        <authorList>
            <person name="Medvecky M."/>
            <person name="Cejkova D."/>
            <person name="Polansky O."/>
            <person name="Karasova D."/>
            <person name="Kubasova T."/>
            <person name="Cizek A."/>
            <person name="Rychlik I."/>
        </authorList>
    </citation>
    <scope>NUCLEOTIDE SEQUENCE [LARGE SCALE GENOMIC DNA]</scope>
    <source>
        <strain evidence="5">An43</strain>
    </source>
</reference>
<dbReference type="Pfam" id="PF03050">
    <property type="entry name" value="DDE_Tnp_IS66"/>
    <property type="match status" value="1"/>
</dbReference>
<feature type="domain" description="Transposase IS66 central" evidence="3">
    <location>
        <begin position="274"/>
        <end position="568"/>
    </location>
</feature>
<dbReference type="PANTHER" id="PTHR33678">
    <property type="entry name" value="BLL1576 PROTEIN"/>
    <property type="match status" value="1"/>
</dbReference>